<organism evidence="3 4">
    <name type="scientific">Labilithrix luteola</name>
    <dbReference type="NCBI Taxonomy" id="1391654"/>
    <lineage>
        <taxon>Bacteria</taxon>
        <taxon>Pseudomonadati</taxon>
        <taxon>Myxococcota</taxon>
        <taxon>Polyangia</taxon>
        <taxon>Polyangiales</taxon>
        <taxon>Labilitrichaceae</taxon>
        <taxon>Labilithrix</taxon>
    </lineage>
</organism>
<name>A0A0K1QD66_9BACT</name>
<feature type="compositionally biased region" description="Low complexity" evidence="1">
    <location>
        <begin position="62"/>
        <end position="71"/>
    </location>
</feature>
<accession>A0A0K1QD66</accession>
<reference evidence="3 4" key="1">
    <citation type="submission" date="2015-08" db="EMBL/GenBank/DDBJ databases">
        <authorList>
            <person name="Babu N.S."/>
            <person name="Beckwith C.J."/>
            <person name="Beseler K.G."/>
            <person name="Brison A."/>
            <person name="Carone J.V."/>
            <person name="Caskin T.P."/>
            <person name="Diamond M."/>
            <person name="Durham M.E."/>
            <person name="Foxe J.M."/>
            <person name="Go M."/>
            <person name="Henderson B.A."/>
            <person name="Jones I.B."/>
            <person name="McGettigan J.A."/>
            <person name="Micheletti S.J."/>
            <person name="Nasrallah M.E."/>
            <person name="Ortiz D."/>
            <person name="Piller C.R."/>
            <person name="Privatt S.R."/>
            <person name="Schneider S.L."/>
            <person name="Sharp S."/>
            <person name="Smith T.C."/>
            <person name="Stanton J.D."/>
            <person name="Ullery H.E."/>
            <person name="Wilson R.J."/>
            <person name="Serrano M.G."/>
            <person name="Buck G."/>
            <person name="Lee V."/>
            <person name="Wang Y."/>
            <person name="Carvalho R."/>
            <person name="Voegtly L."/>
            <person name="Shi R."/>
            <person name="Duckworth R."/>
            <person name="Johnson A."/>
            <person name="Loviza R."/>
            <person name="Walstead R."/>
            <person name="Shah Z."/>
            <person name="Kiflezghi M."/>
            <person name="Wade K."/>
            <person name="Ball S.L."/>
            <person name="Bradley K.W."/>
            <person name="Asai D.J."/>
            <person name="Bowman C.A."/>
            <person name="Russell D.A."/>
            <person name="Pope W.H."/>
            <person name="Jacobs-Sera D."/>
            <person name="Hendrix R.W."/>
            <person name="Hatfull G.F."/>
        </authorList>
    </citation>
    <scope>NUCLEOTIDE SEQUENCE [LARGE SCALE GENOMIC DNA]</scope>
    <source>
        <strain evidence="3 4">DSM 27648</strain>
    </source>
</reference>
<evidence type="ECO:0000313" key="4">
    <source>
        <dbReference type="Proteomes" id="UP000064967"/>
    </source>
</evidence>
<dbReference type="AlphaFoldDB" id="A0A0K1QD66"/>
<evidence type="ECO:0000313" key="3">
    <source>
        <dbReference type="EMBL" id="AKV03699.1"/>
    </source>
</evidence>
<evidence type="ECO:0008006" key="5">
    <source>
        <dbReference type="Google" id="ProtNLM"/>
    </source>
</evidence>
<keyword evidence="2" id="KW-0732">Signal</keyword>
<feature type="signal peptide" evidence="2">
    <location>
        <begin position="1"/>
        <end position="35"/>
    </location>
</feature>
<feature type="region of interest" description="Disordered" evidence="1">
    <location>
        <begin position="53"/>
        <end position="82"/>
    </location>
</feature>
<sequence>MSGSKQHGPSDSRRRRPSRSALAAFACAVACSLVACNLVVGDAFDVKAANEASSMQEGEAGGSLSEASSGDEPSDEPIDAAHDVQPSGRITFVQAASTNTFNTPAISISTTLSAVKQGHTLIVALQTSSTKMTVTIGQQKCSPIIVAGPGNTKLALYSALNVVDGDITINVEFDSATGALLMVHEYSGITGPATSNGKWGTGTALDTGDVEVTGGNQLLFAYARCNTGVSTTPSPDFTVRQTEQGNLSEDRVVSSPGMYAATLTAAGDTGGGEWTAVLAAFNGVGQ</sequence>
<dbReference type="KEGG" id="llu:AKJ09_10362"/>
<proteinExistence type="predicted"/>
<dbReference type="EMBL" id="CP012333">
    <property type="protein sequence ID" value="AKV03699.1"/>
    <property type="molecule type" value="Genomic_DNA"/>
</dbReference>
<feature type="chain" id="PRO_5005467254" description="Lipoprotein" evidence="2">
    <location>
        <begin position="36"/>
        <end position="286"/>
    </location>
</feature>
<protein>
    <recommendedName>
        <fullName evidence="5">Lipoprotein</fullName>
    </recommendedName>
</protein>
<dbReference type="RefSeq" id="WP_146654425.1">
    <property type="nucleotide sequence ID" value="NZ_CP012333.1"/>
</dbReference>
<dbReference type="Proteomes" id="UP000064967">
    <property type="component" value="Chromosome"/>
</dbReference>
<gene>
    <name evidence="3" type="ORF">AKJ09_10362</name>
</gene>
<keyword evidence="4" id="KW-1185">Reference proteome</keyword>
<evidence type="ECO:0000256" key="2">
    <source>
        <dbReference type="SAM" id="SignalP"/>
    </source>
</evidence>
<evidence type="ECO:0000256" key="1">
    <source>
        <dbReference type="SAM" id="MobiDB-lite"/>
    </source>
</evidence>